<evidence type="ECO:0000313" key="1">
    <source>
        <dbReference type="EMBL" id="GBN71127.1"/>
    </source>
</evidence>
<proteinExistence type="predicted"/>
<dbReference type="EMBL" id="BGPR01015919">
    <property type="protein sequence ID" value="GBN71127.1"/>
    <property type="molecule type" value="Genomic_DNA"/>
</dbReference>
<accession>A0A4Y2R5W9</accession>
<keyword evidence="2" id="KW-1185">Reference proteome</keyword>
<name>A0A4Y2R5W9_ARAVE</name>
<dbReference type="PANTHER" id="PTHR46114">
    <property type="entry name" value="APPLE DOMAIN-CONTAINING PROTEIN"/>
    <property type="match status" value="1"/>
</dbReference>
<dbReference type="Proteomes" id="UP000499080">
    <property type="component" value="Unassembled WGS sequence"/>
</dbReference>
<gene>
    <name evidence="1" type="ORF">AVEN_242867_1</name>
</gene>
<dbReference type="PANTHER" id="PTHR46114:SF1">
    <property type="entry name" value="ZAD DOMAIN-CONTAINING PROTEIN"/>
    <property type="match status" value="1"/>
</dbReference>
<comment type="caution">
    <text evidence="1">The sequence shown here is derived from an EMBL/GenBank/DDBJ whole genome shotgun (WGS) entry which is preliminary data.</text>
</comment>
<reference evidence="1 2" key="1">
    <citation type="journal article" date="2019" name="Sci. Rep.">
        <title>Orb-weaving spider Araneus ventricosus genome elucidates the spidroin gene catalogue.</title>
        <authorList>
            <person name="Kono N."/>
            <person name="Nakamura H."/>
            <person name="Ohtoshi R."/>
            <person name="Moran D.A.P."/>
            <person name="Shinohara A."/>
            <person name="Yoshida Y."/>
            <person name="Fujiwara M."/>
            <person name="Mori M."/>
            <person name="Tomita M."/>
            <person name="Arakawa K."/>
        </authorList>
    </citation>
    <scope>NUCLEOTIDE SEQUENCE [LARGE SCALE GENOMIC DNA]</scope>
</reference>
<dbReference type="AlphaFoldDB" id="A0A4Y2R5W9"/>
<sequence length="131" mass="15507">MKQFIQSLPKYGECFRYAKTVRIQVERGSFYCPRHKKTVIRFPLFRNNGGQRKKAWDSFKYVVHRCLENTKDPLYKTIVQRMLTAYEVEGCQMSLKAHLPHSHIVKSRLKDFTRMPVISRDDTKEDGTSAY</sequence>
<organism evidence="1 2">
    <name type="scientific">Araneus ventricosus</name>
    <name type="common">Orbweaver spider</name>
    <name type="synonym">Epeira ventricosa</name>
    <dbReference type="NCBI Taxonomy" id="182803"/>
    <lineage>
        <taxon>Eukaryota</taxon>
        <taxon>Metazoa</taxon>
        <taxon>Ecdysozoa</taxon>
        <taxon>Arthropoda</taxon>
        <taxon>Chelicerata</taxon>
        <taxon>Arachnida</taxon>
        <taxon>Araneae</taxon>
        <taxon>Araneomorphae</taxon>
        <taxon>Entelegynae</taxon>
        <taxon>Araneoidea</taxon>
        <taxon>Araneidae</taxon>
        <taxon>Araneus</taxon>
    </lineage>
</organism>
<evidence type="ECO:0000313" key="2">
    <source>
        <dbReference type="Proteomes" id="UP000499080"/>
    </source>
</evidence>
<protein>
    <submittedName>
        <fullName evidence="1">Uncharacterized protein</fullName>
    </submittedName>
</protein>